<keyword evidence="3" id="KW-1185">Reference proteome</keyword>
<evidence type="ECO:0000313" key="3">
    <source>
        <dbReference type="Proteomes" id="UP000554235"/>
    </source>
</evidence>
<feature type="signal peptide" evidence="1">
    <location>
        <begin position="1"/>
        <end position="20"/>
    </location>
</feature>
<dbReference type="PANTHER" id="PTHR46523">
    <property type="entry name" value="DCTP PYROPHOSPHATASE 1"/>
    <property type="match status" value="1"/>
</dbReference>
<dbReference type="AlphaFoldDB" id="A0A8H4KN37"/>
<dbReference type="SUPFAM" id="SSF101386">
    <property type="entry name" value="all-alpha NTP pyrophosphatases"/>
    <property type="match status" value="1"/>
</dbReference>
<dbReference type="Gene3D" id="1.10.287.1080">
    <property type="entry name" value="MazG-like"/>
    <property type="match status" value="1"/>
</dbReference>
<evidence type="ECO:0000256" key="1">
    <source>
        <dbReference type="SAM" id="SignalP"/>
    </source>
</evidence>
<dbReference type="InterPro" id="IPR025984">
    <property type="entry name" value="DCTPP"/>
</dbReference>
<dbReference type="PANTHER" id="PTHR46523:SF1">
    <property type="entry name" value="DCTP PYROPHOSPHATASE 1"/>
    <property type="match status" value="1"/>
</dbReference>
<dbReference type="GO" id="GO:0047429">
    <property type="term" value="F:nucleoside triphosphate diphosphatase activity"/>
    <property type="evidence" value="ECO:0007669"/>
    <property type="project" value="InterPro"/>
</dbReference>
<organism evidence="2 3">
    <name type="scientific">Fusarium albosuccineum</name>
    <dbReference type="NCBI Taxonomy" id="1237068"/>
    <lineage>
        <taxon>Eukaryota</taxon>
        <taxon>Fungi</taxon>
        <taxon>Dikarya</taxon>
        <taxon>Ascomycota</taxon>
        <taxon>Pezizomycotina</taxon>
        <taxon>Sordariomycetes</taxon>
        <taxon>Hypocreomycetidae</taxon>
        <taxon>Hypocreales</taxon>
        <taxon>Nectriaceae</taxon>
        <taxon>Fusarium</taxon>
        <taxon>Fusarium decemcellulare species complex</taxon>
    </lineage>
</organism>
<accession>A0A8H4KN37</accession>
<dbReference type="EMBL" id="JAADYS010002817">
    <property type="protein sequence ID" value="KAF4454345.1"/>
    <property type="molecule type" value="Genomic_DNA"/>
</dbReference>
<protein>
    <submittedName>
        <fullName evidence="2">All-alpha NTP pyrophosphatase</fullName>
    </submittedName>
</protein>
<dbReference type="InterPro" id="IPR052555">
    <property type="entry name" value="dCTP_Pyrophosphatase"/>
</dbReference>
<dbReference type="CDD" id="cd11537">
    <property type="entry name" value="NTP-PPase_RS21-C6_like"/>
    <property type="match status" value="1"/>
</dbReference>
<comment type="caution">
    <text evidence="2">The sequence shown here is derived from an EMBL/GenBank/DDBJ whole genome shotgun (WGS) entry which is preliminary data.</text>
</comment>
<sequence length="450" mass="50508">MKLTYSLVLLNWVLVPPNLAGSDQNIYEVCNSVDGARQCDGTLIIPVSSGPEYCIVKGQRKQCGVKINTKEVNVCDAVRKVMPDNSFLDNVNFYCGCLDQAILDSRNTNLWLDGEIGLNSPNPLDAALRNERCLADRDYPIKTNRRQVISTQLVAKDGWTILRAPEVASVAATAPLPASRSDSGHGKELAHRTFSQLGMGPYTQPHHPAPRCRTPALLLTILFQAQLGRHRLATTDFYRKLMSSKEVHDALTAFVAERDWAQFHTPENLAKSVAIEAGELLECFQWNAEADPKRVREELADVLTYCLLLADKIGVDPAQIVLEKLEITREKYPVDKAKGSSKKMPSRRGETMMRHTATGLSSKGHLRRESLNAAGRMRQHLETPAKQHLKNSHVIFDERFNKSVSLDLESHLIKMLAGDGANRVLNRDNGITESRYFQREMYREGFRNIF</sequence>
<name>A0A8H4KN37_9HYPO</name>
<gene>
    <name evidence="2" type="ORF">FALBO_15845</name>
</gene>
<dbReference type="GO" id="GO:0009143">
    <property type="term" value="P:nucleoside triphosphate catabolic process"/>
    <property type="evidence" value="ECO:0007669"/>
    <property type="project" value="InterPro"/>
</dbReference>
<proteinExistence type="predicted"/>
<reference evidence="2 3" key="1">
    <citation type="submission" date="2020-01" db="EMBL/GenBank/DDBJ databases">
        <title>Identification and distribution of gene clusters putatively required for synthesis of sphingolipid metabolism inhibitors in phylogenetically diverse species of the filamentous fungus Fusarium.</title>
        <authorList>
            <person name="Kim H.-S."/>
            <person name="Busman M."/>
            <person name="Brown D.W."/>
            <person name="Divon H."/>
            <person name="Uhlig S."/>
            <person name="Proctor R.H."/>
        </authorList>
    </citation>
    <scope>NUCLEOTIDE SEQUENCE [LARGE SCALE GENOMIC DNA]</scope>
    <source>
        <strain evidence="2 3">NRRL 20459</strain>
    </source>
</reference>
<feature type="chain" id="PRO_5034725643" evidence="1">
    <location>
        <begin position="21"/>
        <end position="450"/>
    </location>
</feature>
<dbReference type="Pfam" id="PF12643">
    <property type="entry name" value="MazG-like"/>
    <property type="match status" value="1"/>
</dbReference>
<dbReference type="Proteomes" id="UP000554235">
    <property type="component" value="Unassembled WGS sequence"/>
</dbReference>
<evidence type="ECO:0000313" key="2">
    <source>
        <dbReference type="EMBL" id="KAF4454345.1"/>
    </source>
</evidence>
<keyword evidence="1" id="KW-0732">Signal</keyword>
<dbReference type="OrthoDB" id="411123at2759"/>